<keyword evidence="2" id="KW-0175">Coiled coil</keyword>
<dbReference type="PANTHER" id="PTHR15919">
    <property type="entry name" value="DAPPER-RELATED"/>
    <property type="match status" value="1"/>
</dbReference>
<reference evidence="4" key="1">
    <citation type="submission" date="2022-07" db="EMBL/GenBank/DDBJ databases">
        <title>Chromosome-level genome of Muraenolepis orangiensis.</title>
        <authorList>
            <person name="Kim J."/>
        </authorList>
    </citation>
    <scope>NUCLEOTIDE SEQUENCE</scope>
    <source>
        <strain evidence="4">KU_S4_2022</strain>
        <tissue evidence="4">Muscle</tissue>
    </source>
</reference>
<feature type="compositionally biased region" description="Basic and acidic residues" evidence="3">
    <location>
        <begin position="191"/>
        <end position="204"/>
    </location>
</feature>
<feature type="region of interest" description="Disordered" evidence="3">
    <location>
        <begin position="671"/>
        <end position="829"/>
    </location>
</feature>
<dbReference type="InterPro" id="IPR024843">
    <property type="entry name" value="Dapper"/>
</dbReference>
<feature type="compositionally biased region" description="Basic and acidic residues" evidence="3">
    <location>
        <begin position="819"/>
        <end position="829"/>
    </location>
</feature>
<feature type="region of interest" description="Disordered" evidence="3">
    <location>
        <begin position="623"/>
        <end position="650"/>
    </location>
</feature>
<feature type="compositionally biased region" description="Low complexity" evidence="3">
    <location>
        <begin position="1040"/>
        <end position="1050"/>
    </location>
</feature>
<dbReference type="GO" id="GO:1900108">
    <property type="term" value="P:negative regulation of nodal signaling pathway"/>
    <property type="evidence" value="ECO:0007669"/>
    <property type="project" value="TreeGrafter"/>
</dbReference>
<evidence type="ECO:0000256" key="1">
    <source>
        <dbReference type="ARBA" id="ARBA00010807"/>
    </source>
</evidence>
<comment type="caution">
    <text evidence="4">The sequence shown here is derived from an EMBL/GenBank/DDBJ whole genome shotgun (WGS) entry which is preliminary data.</text>
</comment>
<dbReference type="Proteomes" id="UP001148018">
    <property type="component" value="Unassembled WGS sequence"/>
</dbReference>
<feature type="region of interest" description="Disordered" evidence="3">
    <location>
        <begin position="48"/>
        <end position="106"/>
    </location>
</feature>
<dbReference type="OrthoDB" id="8912465at2759"/>
<evidence type="ECO:0000313" key="4">
    <source>
        <dbReference type="EMBL" id="KAJ3587606.1"/>
    </source>
</evidence>
<feature type="region of interest" description="Disordered" evidence="3">
    <location>
        <begin position="914"/>
        <end position="956"/>
    </location>
</feature>
<feature type="compositionally biased region" description="Polar residues" evidence="3">
    <location>
        <begin position="329"/>
        <end position="341"/>
    </location>
</feature>
<evidence type="ECO:0000313" key="5">
    <source>
        <dbReference type="Proteomes" id="UP001148018"/>
    </source>
</evidence>
<protein>
    <submittedName>
        <fullName evidence="4">Uncharacterized protein</fullName>
    </submittedName>
</protein>
<dbReference type="PANTHER" id="PTHR15919:SF14">
    <property type="entry name" value="DAPPER HOMOLOG 2"/>
    <property type="match status" value="1"/>
</dbReference>
<name>A0A9Q0I8K6_9TELE</name>
<feature type="region of interest" description="Disordered" evidence="3">
    <location>
        <begin position="485"/>
        <end position="509"/>
    </location>
</feature>
<feature type="compositionally biased region" description="Low complexity" evidence="3">
    <location>
        <begin position="735"/>
        <end position="753"/>
    </location>
</feature>
<evidence type="ECO:0000256" key="2">
    <source>
        <dbReference type="ARBA" id="ARBA00023054"/>
    </source>
</evidence>
<gene>
    <name evidence="4" type="ORF">NHX12_011203</name>
</gene>
<proteinExistence type="inferred from homology"/>
<feature type="compositionally biased region" description="Low complexity" evidence="3">
    <location>
        <begin position="487"/>
        <end position="502"/>
    </location>
</feature>
<comment type="similarity">
    <text evidence="1">Belongs to the dapper family.</text>
</comment>
<feature type="compositionally biased region" description="Polar residues" evidence="3">
    <location>
        <begin position="691"/>
        <end position="706"/>
    </location>
</feature>
<feature type="region of interest" description="Disordered" evidence="3">
    <location>
        <begin position="552"/>
        <end position="573"/>
    </location>
</feature>
<dbReference type="EMBL" id="JANIIK010000116">
    <property type="protein sequence ID" value="KAJ3587606.1"/>
    <property type="molecule type" value="Genomic_DNA"/>
</dbReference>
<dbReference type="GO" id="GO:0005737">
    <property type="term" value="C:cytoplasm"/>
    <property type="evidence" value="ECO:0007669"/>
    <property type="project" value="TreeGrafter"/>
</dbReference>
<accession>A0A9Q0I8K6</accession>
<feature type="region of interest" description="Disordered" evidence="3">
    <location>
        <begin position="1036"/>
        <end position="1088"/>
    </location>
</feature>
<feature type="compositionally biased region" description="Polar residues" evidence="3">
    <location>
        <begin position="303"/>
        <end position="315"/>
    </location>
</feature>
<feature type="region of interest" description="Disordered" evidence="3">
    <location>
        <begin position="169"/>
        <end position="206"/>
    </location>
</feature>
<feature type="region of interest" description="Disordered" evidence="3">
    <location>
        <begin position="303"/>
        <end position="341"/>
    </location>
</feature>
<organism evidence="4 5">
    <name type="scientific">Muraenolepis orangiensis</name>
    <name type="common">Patagonian moray cod</name>
    <dbReference type="NCBI Taxonomy" id="630683"/>
    <lineage>
        <taxon>Eukaryota</taxon>
        <taxon>Metazoa</taxon>
        <taxon>Chordata</taxon>
        <taxon>Craniata</taxon>
        <taxon>Vertebrata</taxon>
        <taxon>Euteleostomi</taxon>
        <taxon>Actinopterygii</taxon>
        <taxon>Neopterygii</taxon>
        <taxon>Teleostei</taxon>
        <taxon>Neoteleostei</taxon>
        <taxon>Acanthomorphata</taxon>
        <taxon>Zeiogadaria</taxon>
        <taxon>Gadariae</taxon>
        <taxon>Gadiformes</taxon>
        <taxon>Muraenolepidoidei</taxon>
        <taxon>Muraenolepididae</taxon>
        <taxon>Muraenolepis</taxon>
    </lineage>
</organism>
<dbReference type="AlphaFoldDB" id="A0A9Q0I8K6"/>
<dbReference type="Pfam" id="PF15268">
    <property type="entry name" value="Dapper"/>
    <property type="match status" value="1"/>
</dbReference>
<evidence type="ECO:0000256" key="3">
    <source>
        <dbReference type="SAM" id="MobiDB-lite"/>
    </source>
</evidence>
<sequence length="1088" mass="116230">MAGRRSCVNSLWSGTERVRIGERLKATLAGVLELELLRSQHLDLVDGALEVRPPGPEGTAGGNLHGGACSDLDPGSTAAPRRQQGHPLEKGSNQGDGPVHSRTGVFGNSRWSTLSWDASSDLLSPPTLDSNGMIQMDSDSRPSSGFYSVSGSSLSDSCYSVSSEVALGFPGPPQAKPPRHGEQTSVPGDPSDPRWAEGAGRHQPVEQSIPEDTMSDVMGRRVVSGDFETVGMSFLSDLCSSLCDPQTSTLVSLLNPLSSSSSLHLRAQMDPHYCTDLVSRRTKEVYSYPSPLHAVALQSPLFTPQGHESSVSTSPDGPPLEESPASDPVTPTAQSLPSPPSLTQLEQYISRLAHQYRSRASASTLDLTLVSTTGPAANSALRTPSKGHGSTQSLSAFESHMALSPKPLVGSATPCKSLMGNSAKVSLSSIGKKPSRNSINLGNLPSATGEDLNIQHLNLNQAPRVNGSQGLVEKTKNGSCGALRNDLSTASSTSATSLTSTTPGLRARSRISTCPSTLSHRSSLEVAPGTVATPTFGSQNFCRSLDWSSSTPPGAAGLGIHSGSAPGSQRSSLTKAISSSPKLSEESAMVEEIVRLSGLSRAVVVGLMEQGVELDVDCFKAEPGTRPRSQGHQPGYPYRMVSQADHSHPRVKVHCTSVDTEINPQRPMQLSLSVTHSPQSHSGLTPPLSHSPRSQASLTPPLSHANSPRHPYHPTHAPVLHNPSPHCNYQQVPFPADLPSSTASSPASRPLPRGHSPPRPLQPSPLGSTPLSVFRRDAPSQCSLPRGSASAPAPVIRPRGGSLRQSAEAAGGGSGGGWRRSEGEGLYRGKHASRELIRASVSSYAHRENYSFTWGEDEREDGSRHTEASTSKRTSGRLWRGWDGRFWSKESENEREEMDRAEYGYGLSRNGNGSWRKDCRRQQAMTGSCKDKRPTVDSSPSSSRTKGKGAWEKRSSSLRLSRRTLFRSESQGLLVPRARRQEPMRAMPWVSSLDVARPGLGLEMEEGVSPLEGAVDKHLSSTTSLFNLSRSQSLEGSCQSLSPPLSSPSFSPSPPPRALQRSRSLRDLGKRMFGSMRSLSLKRKSSRK</sequence>
<feature type="compositionally biased region" description="Polar residues" evidence="3">
    <location>
        <begin position="671"/>
        <end position="683"/>
    </location>
</feature>
<feature type="region of interest" description="Disordered" evidence="3">
    <location>
        <begin position="125"/>
        <end position="147"/>
    </location>
</feature>
<keyword evidence="5" id="KW-1185">Reference proteome</keyword>
<feature type="region of interest" description="Disordered" evidence="3">
    <location>
        <begin position="855"/>
        <end position="875"/>
    </location>
</feature>